<protein>
    <recommendedName>
        <fullName evidence="2">Enoyl reductase (ER) domain-containing protein</fullName>
    </recommendedName>
</protein>
<organism evidence="3 4">
    <name type="scientific">Amnibacterium kyonggiense</name>
    <dbReference type="NCBI Taxonomy" id="595671"/>
    <lineage>
        <taxon>Bacteria</taxon>
        <taxon>Bacillati</taxon>
        <taxon>Actinomycetota</taxon>
        <taxon>Actinomycetes</taxon>
        <taxon>Micrococcales</taxon>
        <taxon>Microbacteriaceae</taxon>
        <taxon>Amnibacterium</taxon>
    </lineage>
</organism>
<dbReference type="SMART" id="SM00829">
    <property type="entry name" value="PKS_ER"/>
    <property type="match status" value="1"/>
</dbReference>
<name>A0A4R7FLJ6_9MICO</name>
<dbReference type="AlphaFoldDB" id="A0A4R7FLJ6"/>
<dbReference type="EMBL" id="SOAM01000002">
    <property type="protein sequence ID" value="TDS77292.1"/>
    <property type="molecule type" value="Genomic_DNA"/>
</dbReference>
<keyword evidence="4" id="KW-1185">Reference proteome</keyword>
<dbReference type="SUPFAM" id="SSF51735">
    <property type="entry name" value="NAD(P)-binding Rossmann-fold domains"/>
    <property type="match status" value="1"/>
</dbReference>
<dbReference type="Gene3D" id="3.90.180.10">
    <property type="entry name" value="Medium-chain alcohol dehydrogenases, catalytic domain"/>
    <property type="match status" value="1"/>
</dbReference>
<comment type="caution">
    <text evidence="3">The sequence shown here is derived from an EMBL/GenBank/DDBJ whole genome shotgun (WGS) entry which is preliminary data.</text>
</comment>
<proteinExistence type="predicted"/>
<sequence length="338" mass="36097">MTDSTQIHLARRPTGWPGHDDFRTVVVPLPELQDGEVRVANELMSVDPYMRGRMNAGRSYVPPFELGEALTGAALGRVVASRADGFAEGDLVQHDLGWRDVAQAPARSFRRVTEQEGVPASAYLGVLGGTGFAAWLGLTDIASVHEGDVVFVSGAAGAVGSAAGQIAKLKGASRTIGSAGGPEKARLLTERYGFDTALDYRAAPIRQQLVAATGTEQGEGIDVYFDNVGGDHLEAALEVFNDGGRAALCGSIATYNDEHRAPGPDNLFTIITRGLTLRGWTTPNHLHRWPDFVAEVGPWVRDGRIVSDETVRDGLDHAVDAFLDLMRGGNVGKMLVRL</sequence>
<evidence type="ECO:0000259" key="2">
    <source>
        <dbReference type="SMART" id="SM00829"/>
    </source>
</evidence>
<dbReference type="CDD" id="cd05288">
    <property type="entry name" value="PGDH"/>
    <property type="match status" value="1"/>
</dbReference>
<reference evidence="3 4" key="1">
    <citation type="submission" date="2019-03" db="EMBL/GenBank/DDBJ databases">
        <title>Genomic Encyclopedia of Archaeal and Bacterial Type Strains, Phase II (KMG-II): from individual species to whole genera.</title>
        <authorList>
            <person name="Goeker M."/>
        </authorList>
    </citation>
    <scope>NUCLEOTIDE SEQUENCE [LARGE SCALE GENOMIC DNA]</scope>
    <source>
        <strain evidence="3 4">DSM 24782</strain>
    </source>
</reference>
<dbReference type="InterPro" id="IPR013149">
    <property type="entry name" value="ADH-like_C"/>
</dbReference>
<dbReference type="InterPro" id="IPR036291">
    <property type="entry name" value="NAD(P)-bd_dom_sf"/>
</dbReference>
<dbReference type="Gene3D" id="3.40.50.720">
    <property type="entry name" value="NAD(P)-binding Rossmann-like Domain"/>
    <property type="match status" value="1"/>
</dbReference>
<accession>A0A4R7FLJ6</accession>
<dbReference type="Pfam" id="PF16884">
    <property type="entry name" value="ADH_N_2"/>
    <property type="match status" value="1"/>
</dbReference>
<dbReference type="PANTHER" id="PTHR43205:SF7">
    <property type="entry name" value="PROSTAGLANDIN REDUCTASE 1"/>
    <property type="match status" value="1"/>
</dbReference>
<dbReference type="Proteomes" id="UP000295344">
    <property type="component" value="Unassembled WGS sequence"/>
</dbReference>
<evidence type="ECO:0000313" key="4">
    <source>
        <dbReference type="Proteomes" id="UP000295344"/>
    </source>
</evidence>
<keyword evidence="1" id="KW-0560">Oxidoreductase</keyword>
<dbReference type="GO" id="GO:0016628">
    <property type="term" value="F:oxidoreductase activity, acting on the CH-CH group of donors, NAD or NADP as acceptor"/>
    <property type="evidence" value="ECO:0007669"/>
    <property type="project" value="InterPro"/>
</dbReference>
<dbReference type="InterPro" id="IPR041694">
    <property type="entry name" value="ADH_N_2"/>
</dbReference>
<dbReference type="PANTHER" id="PTHR43205">
    <property type="entry name" value="PROSTAGLANDIN REDUCTASE"/>
    <property type="match status" value="1"/>
</dbReference>
<dbReference type="SUPFAM" id="SSF50129">
    <property type="entry name" value="GroES-like"/>
    <property type="match status" value="1"/>
</dbReference>
<evidence type="ECO:0000256" key="1">
    <source>
        <dbReference type="ARBA" id="ARBA00023002"/>
    </source>
</evidence>
<dbReference type="InterPro" id="IPR020843">
    <property type="entry name" value="ER"/>
</dbReference>
<evidence type="ECO:0000313" key="3">
    <source>
        <dbReference type="EMBL" id="TDS77292.1"/>
    </source>
</evidence>
<dbReference type="Pfam" id="PF00107">
    <property type="entry name" value="ADH_zinc_N"/>
    <property type="match status" value="1"/>
</dbReference>
<dbReference type="InterPro" id="IPR045010">
    <property type="entry name" value="MDR_fam"/>
</dbReference>
<feature type="domain" description="Enoyl reductase (ER)" evidence="2">
    <location>
        <begin position="18"/>
        <end position="336"/>
    </location>
</feature>
<dbReference type="RefSeq" id="WP_133766380.1">
    <property type="nucleotide sequence ID" value="NZ_BAAARP010000002.1"/>
</dbReference>
<dbReference type="OrthoDB" id="9805663at2"/>
<gene>
    <name evidence="3" type="ORF">CLV52_2235</name>
</gene>
<dbReference type="InterPro" id="IPR011032">
    <property type="entry name" value="GroES-like_sf"/>
</dbReference>